<gene>
    <name evidence="18" type="ORF">CAPTEDRAFT_103666</name>
</gene>
<evidence type="ECO:0000256" key="5">
    <source>
        <dbReference type="ARBA" id="ARBA00022989"/>
    </source>
</evidence>
<feature type="binding site" evidence="12">
    <location>
        <position position="83"/>
    </location>
    <ligand>
        <name>L-glutamate</name>
        <dbReference type="ChEBI" id="CHEBI:29985"/>
    </ligand>
</feature>
<evidence type="ECO:0000313" key="18">
    <source>
        <dbReference type="EMBL" id="ELU10006.1"/>
    </source>
</evidence>
<dbReference type="InterPro" id="IPR015683">
    <property type="entry name" value="Ionotropic_Glu_rcpt"/>
</dbReference>
<keyword evidence="5 15" id="KW-1133">Transmembrane helix</keyword>
<feature type="domain" description="Ionotropic glutamate receptor C-terminal" evidence="16">
    <location>
        <begin position="1"/>
        <end position="370"/>
    </location>
</feature>
<feature type="domain" description="Ionotropic glutamate receptor L-glutamate and glycine-binding" evidence="17">
    <location>
        <begin position="3"/>
        <end position="67"/>
    </location>
</feature>
<dbReference type="EMBL" id="KB297742">
    <property type="protein sequence ID" value="ELU10006.1"/>
    <property type="molecule type" value="Genomic_DNA"/>
</dbReference>
<dbReference type="OMA" id="WRITSHI"/>
<evidence type="ECO:0000256" key="14">
    <source>
        <dbReference type="PIRSR" id="PIRSR601508-3"/>
    </source>
</evidence>
<keyword evidence="3" id="KW-1003">Cell membrane</keyword>
<organism evidence="18">
    <name type="scientific">Capitella teleta</name>
    <name type="common">Polychaete worm</name>
    <dbReference type="NCBI Taxonomy" id="283909"/>
    <lineage>
        <taxon>Eukaryota</taxon>
        <taxon>Metazoa</taxon>
        <taxon>Spiralia</taxon>
        <taxon>Lophotrochozoa</taxon>
        <taxon>Annelida</taxon>
        <taxon>Polychaeta</taxon>
        <taxon>Sedentaria</taxon>
        <taxon>Scolecida</taxon>
        <taxon>Capitellidae</taxon>
        <taxon>Capitella</taxon>
    </lineage>
</organism>
<evidence type="ECO:0000256" key="6">
    <source>
        <dbReference type="ARBA" id="ARBA00023065"/>
    </source>
</evidence>
<dbReference type="EMBL" id="AMQN01000941">
    <property type="status" value="NOT_ANNOTATED_CDS"/>
    <property type="molecule type" value="Genomic_DNA"/>
</dbReference>
<evidence type="ECO:0000256" key="15">
    <source>
        <dbReference type="SAM" id="Phobius"/>
    </source>
</evidence>
<feature type="site" description="Crucial to convey clamshell closure to channel opening" evidence="13">
    <location>
        <position position="232"/>
    </location>
</feature>
<comment type="subcellular location">
    <subcellularLocation>
        <location evidence="1">Cell membrane</location>
        <topology evidence="1">Multi-pass membrane protein</topology>
    </subcellularLocation>
</comment>
<evidence type="ECO:0000256" key="9">
    <source>
        <dbReference type="ARBA" id="ARBA00023180"/>
    </source>
</evidence>
<dbReference type="InterPro" id="IPR001320">
    <property type="entry name" value="Iontro_rcpt_C"/>
</dbReference>
<accession>R7V2S9</accession>
<dbReference type="InterPro" id="IPR019594">
    <property type="entry name" value="Glu/Gly-bd"/>
</dbReference>
<dbReference type="GO" id="GO:0005886">
    <property type="term" value="C:plasma membrane"/>
    <property type="evidence" value="ECO:0007669"/>
    <property type="project" value="UniProtKB-SubCell"/>
</dbReference>
<dbReference type="Pfam" id="PF00060">
    <property type="entry name" value="Lig_chan"/>
    <property type="match status" value="1"/>
</dbReference>
<dbReference type="FunFam" id="3.40.190.10:FF:000210">
    <property type="entry name" value="Glutamate receptor ionotropic, kainate 1"/>
    <property type="match status" value="1"/>
</dbReference>
<dbReference type="PRINTS" id="PR00177">
    <property type="entry name" value="NMDARECEPTOR"/>
</dbReference>
<keyword evidence="4 15" id="KW-0812">Transmembrane</keyword>
<dbReference type="SUPFAM" id="SSF53850">
    <property type="entry name" value="Periplasmic binding protein-like II"/>
    <property type="match status" value="1"/>
</dbReference>
<sequence length="390" mass="44071">DAPFVMLNKAYPAASNRMLVGACIDLIEKLQEILHFKYNLHLSKDGNYGAKDPVNGTWNGMMREINNFEADVSIAAMFITEERVYDFDMTKPWMDLGLDVLIAKDVTGGTPVSYLHPFDTPLWLAIIASNLICGLLVTFCSYFSPFGLRGRYTQRRNRDNKTLRVQRGELSLYNSMWSTCISFLTQGPEIRAVSLSGRLIAAFWFAWCFIIVAAYSAELTASLTVERMDDGIQTLNDLAMQSEVEYGTVEATSIVTYFEQTTTDPFPRMNSFMTSRNSHVPDSATGANRVRDSYSMAVEKFAFIYDSTILDYITRMEPCVTRTLGDVFRKMGYGIAFRKNSPYTQPFNEAIMRLREQGVIDQIANKWINGPCPPHGESGEAIKRRIGVYV</sequence>
<feature type="binding site" evidence="12">
    <location>
        <position position="253"/>
    </location>
    <ligand>
        <name>L-glutamate</name>
        <dbReference type="ChEBI" id="CHEBI:29985"/>
    </ligand>
</feature>
<evidence type="ECO:0000259" key="16">
    <source>
        <dbReference type="SMART" id="SM00079"/>
    </source>
</evidence>
<evidence type="ECO:0000256" key="3">
    <source>
        <dbReference type="ARBA" id="ARBA00022475"/>
    </source>
</evidence>
<dbReference type="SMART" id="SM00918">
    <property type="entry name" value="Lig_chan-Glu_bd"/>
    <property type="match status" value="1"/>
</dbReference>
<evidence type="ECO:0008006" key="21">
    <source>
        <dbReference type="Google" id="ProtNLM"/>
    </source>
</evidence>
<protein>
    <recommendedName>
        <fullName evidence="21">Ionotropic glutamate receptor C-terminal domain-containing protein</fullName>
    </recommendedName>
</protein>
<feature type="non-terminal residue" evidence="18">
    <location>
        <position position="1"/>
    </location>
</feature>
<evidence type="ECO:0000256" key="11">
    <source>
        <dbReference type="ARBA" id="ARBA00023303"/>
    </source>
</evidence>
<dbReference type="SMART" id="SM00079">
    <property type="entry name" value="PBPe"/>
    <property type="match status" value="1"/>
</dbReference>
<keyword evidence="8" id="KW-0675">Receptor</keyword>
<dbReference type="HOGENOM" id="CLU_007257_0_1_1"/>
<dbReference type="GO" id="GO:0015276">
    <property type="term" value="F:ligand-gated monoatomic ion channel activity"/>
    <property type="evidence" value="ECO:0007669"/>
    <property type="project" value="InterPro"/>
</dbReference>
<dbReference type="FunFam" id="1.10.287.70:FF:000143">
    <property type="entry name" value="Probable glutamate receptor"/>
    <property type="match status" value="1"/>
</dbReference>
<feature type="transmembrane region" description="Helical" evidence="15">
    <location>
        <begin position="199"/>
        <end position="217"/>
    </location>
</feature>
<evidence type="ECO:0000259" key="17">
    <source>
        <dbReference type="SMART" id="SM00918"/>
    </source>
</evidence>
<evidence type="ECO:0000256" key="2">
    <source>
        <dbReference type="ARBA" id="ARBA00022448"/>
    </source>
</evidence>
<keyword evidence="9" id="KW-0325">Glycoprotein</keyword>
<feature type="transmembrane region" description="Helical" evidence="15">
    <location>
        <begin position="122"/>
        <end position="148"/>
    </location>
</feature>
<keyword evidence="20" id="KW-1185">Reference proteome</keyword>
<evidence type="ECO:0000256" key="8">
    <source>
        <dbReference type="ARBA" id="ARBA00023170"/>
    </source>
</evidence>
<evidence type="ECO:0000313" key="19">
    <source>
        <dbReference type="EnsemblMetazoa" id="CapteP103666"/>
    </source>
</evidence>
<dbReference type="Pfam" id="PF10613">
    <property type="entry name" value="Lig_chan-Glu_bd"/>
    <property type="match status" value="1"/>
</dbReference>
<dbReference type="EnsemblMetazoa" id="CapteT103666">
    <property type="protein sequence ID" value="CapteP103666"/>
    <property type="gene ID" value="CapteG103666"/>
</dbReference>
<dbReference type="OrthoDB" id="5984008at2759"/>
<evidence type="ECO:0000256" key="10">
    <source>
        <dbReference type="ARBA" id="ARBA00023286"/>
    </source>
</evidence>
<dbReference type="STRING" id="283909.R7V2S9"/>
<dbReference type="AlphaFoldDB" id="R7V2S9"/>
<keyword evidence="7 15" id="KW-0472">Membrane</keyword>
<dbReference type="Gene3D" id="1.10.287.70">
    <property type="match status" value="1"/>
</dbReference>
<reference evidence="18 20" key="2">
    <citation type="journal article" date="2013" name="Nature">
        <title>Insights into bilaterian evolution from three spiralian genomes.</title>
        <authorList>
            <person name="Simakov O."/>
            <person name="Marletaz F."/>
            <person name="Cho S.J."/>
            <person name="Edsinger-Gonzales E."/>
            <person name="Havlak P."/>
            <person name="Hellsten U."/>
            <person name="Kuo D.H."/>
            <person name="Larsson T."/>
            <person name="Lv J."/>
            <person name="Arendt D."/>
            <person name="Savage R."/>
            <person name="Osoegawa K."/>
            <person name="de Jong P."/>
            <person name="Grimwood J."/>
            <person name="Chapman J.A."/>
            <person name="Shapiro H."/>
            <person name="Aerts A."/>
            <person name="Otillar R.P."/>
            <person name="Terry A.Y."/>
            <person name="Boore J.L."/>
            <person name="Grigoriev I.V."/>
            <person name="Lindberg D.R."/>
            <person name="Seaver E.C."/>
            <person name="Weisblat D.A."/>
            <person name="Putnam N.H."/>
            <person name="Rokhsar D.S."/>
        </authorList>
    </citation>
    <scope>NUCLEOTIDE SEQUENCE</scope>
    <source>
        <strain evidence="18 20">I ESC-2004</strain>
    </source>
</reference>
<feature type="disulfide bond" evidence="14">
    <location>
        <begin position="319"/>
        <end position="372"/>
    </location>
</feature>
<evidence type="ECO:0000256" key="4">
    <source>
        <dbReference type="ARBA" id="ARBA00022692"/>
    </source>
</evidence>
<reference evidence="20" key="1">
    <citation type="submission" date="2012-12" db="EMBL/GenBank/DDBJ databases">
        <authorList>
            <person name="Hellsten U."/>
            <person name="Grimwood J."/>
            <person name="Chapman J.A."/>
            <person name="Shapiro H."/>
            <person name="Aerts A."/>
            <person name="Otillar R.P."/>
            <person name="Terry A.Y."/>
            <person name="Boore J.L."/>
            <person name="Simakov O."/>
            <person name="Marletaz F."/>
            <person name="Cho S.-J."/>
            <person name="Edsinger-Gonzales E."/>
            <person name="Havlak P."/>
            <person name="Kuo D.-H."/>
            <person name="Larsson T."/>
            <person name="Lv J."/>
            <person name="Arendt D."/>
            <person name="Savage R."/>
            <person name="Osoegawa K."/>
            <person name="de Jong P."/>
            <person name="Lindberg D.R."/>
            <person name="Seaver E.C."/>
            <person name="Weisblat D.A."/>
            <person name="Putnam N.H."/>
            <person name="Grigoriev I.V."/>
            <person name="Rokhsar D.S."/>
        </authorList>
    </citation>
    <scope>NUCLEOTIDE SEQUENCE</scope>
    <source>
        <strain evidence="20">I ESC-2004</strain>
    </source>
</reference>
<keyword evidence="11" id="KW-0407">Ion channel</keyword>
<proteinExistence type="predicted"/>
<evidence type="ECO:0000256" key="13">
    <source>
        <dbReference type="PIRSR" id="PIRSR601508-2"/>
    </source>
</evidence>
<evidence type="ECO:0000256" key="1">
    <source>
        <dbReference type="ARBA" id="ARBA00004651"/>
    </source>
</evidence>
<feature type="binding site" evidence="12">
    <location>
        <position position="306"/>
    </location>
    <ligand>
        <name>L-glutamate</name>
        <dbReference type="ChEBI" id="CHEBI:29985"/>
    </ligand>
</feature>
<dbReference type="Proteomes" id="UP000014760">
    <property type="component" value="Unassembled WGS sequence"/>
</dbReference>
<evidence type="ECO:0000256" key="12">
    <source>
        <dbReference type="PIRSR" id="PIRSR601508-1"/>
    </source>
</evidence>
<evidence type="ECO:0000256" key="7">
    <source>
        <dbReference type="ARBA" id="ARBA00023136"/>
    </source>
</evidence>
<dbReference type="InterPro" id="IPR001508">
    <property type="entry name" value="Iono_Glu_rcpt_met"/>
</dbReference>
<dbReference type="PANTHER" id="PTHR18966">
    <property type="entry name" value="IONOTROPIC GLUTAMATE RECEPTOR"/>
    <property type="match status" value="1"/>
</dbReference>
<name>R7V2S9_CAPTE</name>
<dbReference type="Gene3D" id="3.40.190.10">
    <property type="entry name" value="Periplasmic binding protein-like II"/>
    <property type="match status" value="2"/>
</dbReference>
<keyword evidence="10" id="KW-1071">Ligand-gated ion channel</keyword>
<keyword evidence="14" id="KW-1015">Disulfide bond</keyword>
<reference evidence="19" key="3">
    <citation type="submission" date="2015-06" db="UniProtKB">
        <authorList>
            <consortium name="EnsemblMetazoa"/>
        </authorList>
    </citation>
    <scope>IDENTIFICATION</scope>
</reference>
<keyword evidence="6" id="KW-0406">Ion transport</keyword>
<dbReference type="GO" id="GO:0038023">
    <property type="term" value="F:signaling receptor activity"/>
    <property type="evidence" value="ECO:0007669"/>
    <property type="project" value="InterPro"/>
</dbReference>
<evidence type="ECO:0000313" key="20">
    <source>
        <dbReference type="Proteomes" id="UP000014760"/>
    </source>
</evidence>
<dbReference type="FunCoup" id="R7V2S9">
    <property type="interactions" value="62"/>
</dbReference>
<keyword evidence="2" id="KW-0813">Transport</keyword>